<dbReference type="Pfam" id="PF13377">
    <property type="entry name" value="Peripla_BP_3"/>
    <property type="match status" value="1"/>
</dbReference>
<protein>
    <submittedName>
        <fullName evidence="6">Putative HTH-type transcriptional regulator RegA</fullName>
    </submittedName>
</protein>
<dbReference type="EMBL" id="LS974202">
    <property type="protein sequence ID" value="SSC13916.1"/>
    <property type="molecule type" value="Genomic_DNA"/>
</dbReference>
<evidence type="ECO:0000256" key="4">
    <source>
        <dbReference type="ARBA" id="ARBA00023163"/>
    </source>
</evidence>
<dbReference type="InterPro" id="IPR010982">
    <property type="entry name" value="Lambda_DNA-bd_dom_sf"/>
</dbReference>
<feature type="domain" description="HTH lacI-type" evidence="5">
    <location>
        <begin position="3"/>
        <end position="57"/>
    </location>
</feature>
<dbReference type="InterPro" id="IPR046335">
    <property type="entry name" value="LacI/GalR-like_sensor"/>
</dbReference>
<accession>A0A7Z7PPD2</accession>
<dbReference type="RefSeq" id="WP_169700087.1">
    <property type="nucleotide sequence ID" value="NZ_LS974202.1"/>
</dbReference>
<keyword evidence="4" id="KW-0804">Transcription</keyword>
<dbReference type="Gene3D" id="3.40.50.2300">
    <property type="match status" value="2"/>
</dbReference>
<keyword evidence="2" id="KW-0805">Transcription regulation</keyword>
<name>A0A7Z7PPD2_9BACT</name>
<evidence type="ECO:0000259" key="5">
    <source>
        <dbReference type="PROSITE" id="PS50932"/>
    </source>
</evidence>
<dbReference type="SUPFAM" id="SSF53822">
    <property type="entry name" value="Periplasmic binding protein-like I"/>
    <property type="match status" value="1"/>
</dbReference>
<dbReference type="KEGG" id="minf:MESINF_2476"/>
<dbReference type="AlphaFoldDB" id="A0A7Z7PPD2"/>
<dbReference type="PROSITE" id="PS00356">
    <property type="entry name" value="HTH_LACI_1"/>
    <property type="match status" value="1"/>
</dbReference>
<evidence type="ECO:0000256" key="2">
    <source>
        <dbReference type="ARBA" id="ARBA00023015"/>
    </source>
</evidence>
<evidence type="ECO:0000256" key="3">
    <source>
        <dbReference type="ARBA" id="ARBA00023125"/>
    </source>
</evidence>
<dbReference type="GO" id="GO:0000976">
    <property type="term" value="F:transcription cis-regulatory region binding"/>
    <property type="evidence" value="ECO:0007669"/>
    <property type="project" value="TreeGrafter"/>
</dbReference>
<dbReference type="SMART" id="SM00354">
    <property type="entry name" value="HTH_LACI"/>
    <property type="match status" value="1"/>
</dbReference>
<dbReference type="PANTHER" id="PTHR30146:SF148">
    <property type="entry name" value="HTH-TYPE TRANSCRIPTIONAL REPRESSOR PURR-RELATED"/>
    <property type="match status" value="1"/>
</dbReference>
<keyword evidence="7" id="KW-1185">Reference proteome</keyword>
<proteinExistence type="predicted"/>
<dbReference type="GO" id="GO:0003700">
    <property type="term" value="F:DNA-binding transcription factor activity"/>
    <property type="evidence" value="ECO:0007669"/>
    <property type="project" value="TreeGrafter"/>
</dbReference>
<dbReference type="PANTHER" id="PTHR30146">
    <property type="entry name" value="LACI-RELATED TRANSCRIPTIONAL REPRESSOR"/>
    <property type="match status" value="1"/>
</dbReference>
<dbReference type="Proteomes" id="UP000250796">
    <property type="component" value="Chromosome MESINF"/>
</dbReference>
<dbReference type="InterPro" id="IPR000843">
    <property type="entry name" value="HTH_LacI"/>
</dbReference>
<dbReference type="SUPFAM" id="SSF47413">
    <property type="entry name" value="lambda repressor-like DNA-binding domains"/>
    <property type="match status" value="1"/>
</dbReference>
<gene>
    <name evidence="6" type="ORF">MESINF_2476</name>
</gene>
<dbReference type="Pfam" id="PF00356">
    <property type="entry name" value="LacI"/>
    <property type="match status" value="1"/>
</dbReference>
<dbReference type="CDD" id="cd06267">
    <property type="entry name" value="PBP1_LacI_sugar_binding-like"/>
    <property type="match status" value="1"/>
</dbReference>
<reference evidence="6 7" key="1">
    <citation type="submission" date="2017-01" db="EMBL/GenBank/DDBJ databases">
        <authorList>
            <person name="Erauso G."/>
        </authorList>
    </citation>
    <scope>NUCLEOTIDE SEQUENCE [LARGE SCALE GENOMIC DNA]</scope>
    <source>
        <strain evidence="6">MESINF1</strain>
    </source>
</reference>
<dbReference type="Gene3D" id="1.10.260.40">
    <property type="entry name" value="lambda repressor-like DNA-binding domains"/>
    <property type="match status" value="1"/>
</dbReference>
<evidence type="ECO:0000313" key="6">
    <source>
        <dbReference type="EMBL" id="SSC13916.1"/>
    </source>
</evidence>
<keyword evidence="3" id="KW-0238">DNA-binding</keyword>
<dbReference type="CDD" id="cd01392">
    <property type="entry name" value="HTH_LacI"/>
    <property type="match status" value="1"/>
</dbReference>
<evidence type="ECO:0000313" key="7">
    <source>
        <dbReference type="Proteomes" id="UP000250796"/>
    </source>
</evidence>
<evidence type="ECO:0000256" key="1">
    <source>
        <dbReference type="ARBA" id="ARBA00022491"/>
    </source>
</evidence>
<sequence length="328" mass="36622">MSIGLKEIAELVGVSVSTVSRALRDDPRVNRKTKERIVSIAKNMNYLPNQAAKSLVTKKTMTIGLVLPNLRSFMHDIFDGLESVCSPAGYNILLGVSDNDPAKEMRELKLLLEKRVDGLILFYVGGIFNQASIRFLSSISVPIVLLDRYIPRSRFDFVVSDNRNGSKMLVEHLVSKGKDKIAFISQKEDASAIKERMDGFVDGVLECGISLHPKYMVCGELLRMENGYESTKKLMALDDPPQAIVASTGDITLGVVKYLLENPELESKITVCGFDDFDFLSFLKIPVTTVAQKTREMGRQAATILLERLNGDRGEQRRIFLETVLVER</sequence>
<organism evidence="6 7">
    <name type="scientific">Mesotoga infera</name>
    <dbReference type="NCBI Taxonomy" id="1236046"/>
    <lineage>
        <taxon>Bacteria</taxon>
        <taxon>Thermotogati</taxon>
        <taxon>Thermotogota</taxon>
        <taxon>Thermotogae</taxon>
        <taxon>Kosmotogales</taxon>
        <taxon>Kosmotogaceae</taxon>
        <taxon>Mesotoga</taxon>
    </lineage>
</organism>
<keyword evidence="1" id="KW-0678">Repressor</keyword>
<dbReference type="PROSITE" id="PS50932">
    <property type="entry name" value="HTH_LACI_2"/>
    <property type="match status" value="1"/>
</dbReference>
<dbReference type="InterPro" id="IPR028082">
    <property type="entry name" value="Peripla_BP_I"/>
</dbReference>